<evidence type="ECO:0000313" key="1">
    <source>
        <dbReference type="EMBL" id="BAT81579.1"/>
    </source>
</evidence>
<name>A0A0S3RLV5_PHAAN</name>
<reference evidence="1 2" key="1">
    <citation type="journal article" date="2015" name="Sci. Rep.">
        <title>The power of single molecule real-time sequencing technology in the de novo assembly of a eukaryotic genome.</title>
        <authorList>
            <person name="Sakai H."/>
            <person name="Naito K."/>
            <person name="Ogiso-Tanaka E."/>
            <person name="Takahashi Y."/>
            <person name="Iseki K."/>
            <person name="Muto C."/>
            <person name="Satou K."/>
            <person name="Teruya K."/>
            <person name="Shiroma A."/>
            <person name="Shimoji M."/>
            <person name="Hirano T."/>
            <person name="Itoh T."/>
            <person name="Kaga A."/>
            <person name="Tomooka N."/>
        </authorList>
    </citation>
    <scope>NUCLEOTIDE SEQUENCE [LARGE SCALE GENOMIC DNA]</scope>
    <source>
        <strain evidence="2">cv. Shumari</strain>
    </source>
</reference>
<accession>A0A0S3RLV5</accession>
<dbReference type="AlphaFoldDB" id="A0A0S3RLV5"/>
<sequence>MYVPKVKKVGASILHLSLSSTRTVAASSIQLGRECLFILITLHLQVCWKTVASNPFISSNGWTNSYGSFTFFQGRVLLPLFAGFNIA</sequence>
<keyword evidence="2" id="KW-1185">Reference proteome</keyword>
<dbReference type="EMBL" id="AP015036">
    <property type="protein sequence ID" value="BAT81579.1"/>
    <property type="molecule type" value="Genomic_DNA"/>
</dbReference>
<organism evidence="1 2">
    <name type="scientific">Vigna angularis var. angularis</name>
    <dbReference type="NCBI Taxonomy" id="157739"/>
    <lineage>
        <taxon>Eukaryota</taxon>
        <taxon>Viridiplantae</taxon>
        <taxon>Streptophyta</taxon>
        <taxon>Embryophyta</taxon>
        <taxon>Tracheophyta</taxon>
        <taxon>Spermatophyta</taxon>
        <taxon>Magnoliopsida</taxon>
        <taxon>eudicotyledons</taxon>
        <taxon>Gunneridae</taxon>
        <taxon>Pentapetalae</taxon>
        <taxon>rosids</taxon>
        <taxon>fabids</taxon>
        <taxon>Fabales</taxon>
        <taxon>Fabaceae</taxon>
        <taxon>Papilionoideae</taxon>
        <taxon>50 kb inversion clade</taxon>
        <taxon>NPAAA clade</taxon>
        <taxon>indigoferoid/millettioid clade</taxon>
        <taxon>Phaseoleae</taxon>
        <taxon>Vigna</taxon>
    </lineage>
</organism>
<gene>
    <name evidence="1" type="primary">Vigan.03G133700</name>
    <name evidence="1" type="ORF">VIGAN_03133700</name>
</gene>
<proteinExistence type="predicted"/>
<dbReference type="Proteomes" id="UP000291084">
    <property type="component" value="Chromosome 3"/>
</dbReference>
<evidence type="ECO:0000313" key="2">
    <source>
        <dbReference type="Proteomes" id="UP000291084"/>
    </source>
</evidence>
<protein>
    <submittedName>
        <fullName evidence="1">Uncharacterized protein</fullName>
    </submittedName>
</protein>